<evidence type="ECO:0000256" key="5">
    <source>
        <dbReference type="ARBA" id="ARBA00022977"/>
    </source>
</evidence>
<dbReference type="SUPFAM" id="SSF51391">
    <property type="entry name" value="Thiamin phosphate synthase"/>
    <property type="match status" value="1"/>
</dbReference>
<dbReference type="GO" id="GO:0009228">
    <property type="term" value="P:thiamine biosynthetic process"/>
    <property type="evidence" value="ECO:0007669"/>
    <property type="project" value="UniProtKB-KW"/>
</dbReference>
<evidence type="ECO:0000256" key="1">
    <source>
        <dbReference type="ARBA" id="ARBA00004948"/>
    </source>
</evidence>
<dbReference type="CDD" id="cd00564">
    <property type="entry name" value="TMP_TenI"/>
    <property type="match status" value="1"/>
</dbReference>
<dbReference type="Gene3D" id="3.20.20.70">
    <property type="entry name" value="Aldolase class I"/>
    <property type="match status" value="1"/>
</dbReference>
<accession>A0A420K7H4</accession>
<evidence type="ECO:0000256" key="2">
    <source>
        <dbReference type="ARBA" id="ARBA00022679"/>
    </source>
</evidence>
<evidence type="ECO:0000259" key="6">
    <source>
        <dbReference type="Pfam" id="PF02581"/>
    </source>
</evidence>
<dbReference type="InterPro" id="IPR022998">
    <property type="entry name" value="ThiamineP_synth_TenI"/>
</dbReference>
<dbReference type="Proteomes" id="UP000216225">
    <property type="component" value="Unassembled WGS sequence"/>
</dbReference>
<evidence type="ECO:0000313" key="7">
    <source>
        <dbReference type="EMBL" id="RKJ94223.1"/>
    </source>
</evidence>
<evidence type="ECO:0000256" key="3">
    <source>
        <dbReference type="ARBA" id="ARBA00022723"/>
    </source>
</evidence>
<dbReference type="AlphaFoldDB" id="A0A420K7H4"/>
<dbReference type="EMBL" id="NKDB02000006">
    <property type="protein sequence ID" value="RKJ94223.1"/>
    <property type="molecule type" value="Genomic_DNA"/>
</dbReference>
<sequence length="300" mass="31608">MHASHEAMVQAIVHHHGAAYADFPAQPVPAAASDEPVYRAALAACSALGFIAHDADCLARAWAAQTRRLGSFDAARWPDEPADFGLQPRPHAQPFAPCPQRLGLYAVLPDAAWVGRMARAGVPTVQLRYKSQDGGAIAREVQAAVQAVRGTPALLFVNDHWRAAIAAGAYGVHLGQEDLDALSPDDLRAIREAGLRLGVSTHGYAEMVRADAASPSYVAMGAVFPTTLKKMATVPQGVARLAAYARLMRGYPQVAIGGIGLEQFPQVLATGVGSIAVVRALVNADEPEAAAARLMRAMQA</sequence>
<evidence type="ECO:0000256" key="4">
    <source>
        <dbReference type="ARBA" id="ARBA00022842"/>
    </source>
</evidence>
<keyword evidence="2" id="KW-0808">Transferase</keyword>
<dbReference type="RefSeq" id="WP_094437389.1">
    <property type="nucleotide sequence ID" value="NZ_NKDB02000006.1"/>
</dbReference>
<dbReference type="Pfam" id="PF02581">
    <property type="entry name" value="TMP-TENI"/>
    <property type="match status" value="1"/>
</dbReference>
<dbReference type="PANTHER" id="PTHR20857:SF15">
    <property type="entry name" value="THIAMINE-PHOSPHATE SYNTHASE"/>
    <property type="match status" value="1"/>
</dbReference>
<reference evidence="7 8" key="1">
    <citation type="submission" date="2018-09" db="EMBL/GenBank/DDBJ databases">
        <title>Genome comparison of Alicycliphilus sp. BQ1, a polyurethanolytic bacterium, with its closest phylogenetic relatives Alicycliphilus denitrificans BC and K601, unable to attack polyurethane.</title>
        <authorList>
            <person name="Loza-Tavera H."/>
            <person name="Lozano L."/>
            <person name="Cevallos M."/>
            <person name="Maya-Lucas O."/>
            <person name="Garcia-Mena J."/>
            <person name="Hernandez J."/>
        </authorList>
    </citation>
    <scope>NUCLEOTIDE SEQUENCE [LARGE SCALE GENOMIC DNA]</scope>
    <source>
        <strain evidence="7 8">BQ1</strain>
    </source>
</reference>
<dbReference type="InterPro" id="IPR013785">
    <property type="entry name" value="Aldolase_TIM"/>
</dbReference>
<keyword evidence="3" id="KW-0479">Metal-binding</keyword>
<organism evidence="7 8">
    <name type="scientific">Alicycliphilus denitrificans</name>
    <dbReference type="NCBI Taxonomy" id="179636"/>
    <lineage>
        <taxon>Bacteria</taxon>
        <taxon>Pseudomonadati</taxon>
        <taxon>Pseudomonadota</taxon>
        <taxon>Betaproteobacteria</taxon>
        <taxon>Burkholderiales</taxon>
        <taxon>Comamonadaceae</taxon>
        <taxon>Alicycliphilus</taxon>
    </lineage>
</organism>
<protein>
    <submittedName>
        <fullName evidence="7">Thiamine phosphate synthase</fullName>
    </submittedName>
</protein>
<dbReference type="PANTHER" id="PTHR20857">
    <property type="entry name" value="THIAMINE-PHOSPHATE PYROPHOSPHORYLASE"/>
    <property type="match status" value="1"/>
</dbReference>
<comment type="caution">
    <text evidence="7">The sequence shown here is derived from an EMBL/GenBank/DDBJ whole genome shotgun (WGS) entry which is preliminary data.</text>
</comment>
<comment type="pathway">
    <text evidence="1">Cofactor biosynthesis; thiamine diphosphate biosynthesis.</text>
</comment>
<name>A0A420K7H4_9BURK</name>
<dbReference type="InterPro" id="IPR036206">
    <property type="entry name" value="ThiamineP_synth_sf"/>
</dbReference>
<evidence type="ECO:0000313" key="8">
    <source>
        <dbReference type="Proteomes" id="UP000216225"/>
    </source>
</evidence>
<keyword evidence="4" id="KW-0460">Magnesium</keyword>
<dbReference type="GO" id="GO:0046872">
    <property type="term" value="F:metal ion binding"/>
    <property type="evidence" value="ECO:0007669"/>
    <property type="project" value="UniProtKB-KW"/>
</dbReference>
<dbReference type="GO" id="GO:0004789">
    <property type="term" value="F:thiamine-phosphate diphosphorylase activity"/>
    <property type="evidence" value="ECO:0007669"/>
    <property type="project" value="TreeGrafter"/>
</dbReference>
<feature type="domain" description="Thiamine phosphate synthase/TenI" evidence="6">
    <location>
        <begin position="111"/>
        <end position="281"/>
    </location>
</feature>
<keyword evidence="5" id="KW-0784">Thiamine biosynthesis</keyword>
<dbReference type="GO" id="GO:0005737">
    <property type="term" value="C:cytoplasm"/>
    <property type="evidence" value="ECO:0007669"/>
    <property type="project" value="TreeGrafter"/>
</dbReference>
<dbReference type="FunFam" id="3.20.20.70:FF:000064">
    <property type="entry name" value="Thiamine-phosphate synthase"/>
    <property type="match status" value="1"/>
</dbReference>
<proteinExistence type="predicted"/>
<gene>
    <name evidence="7" type="ORF">CE154_021245</name>
</gene>